<organism evidence="1">
    <name type="scientific">bioreactor metagenome</name>
    <dbReference type="NCBI Taxonomy" id="1076179"/>
    <lineage>
        <taxon>unclassified sequences</taxon>
        <taxon>metagenomes</taxon>
        <taxon>ecological metagenomes</taxon>
    </lineage>
</organism>
<accession>A0A645FB17</accession>
<dbReference type="AlphaFoldDB" id="A0A645FB17"/>
<comment type="caution">
    <text evidence="1">The sequence shown here is derived from an EMBL/GenBank/DDBJ whole genome shotgun (WGS) entry which is preliminary data.</text>
</comment>
<evidence type="ECO:0000313" key="1">
    <source>
        <dbReference type="EMBL" id="MPN11558.1"/>
    </source>
</evidence>
<protein>
    <submittedName>
        <fullName evidence="1">Uncharacterized protein</fullName>
    </submittedName>
</protein>
<proteinExistence type="predicted"/>
<name>A0A645FB17_9ZZZZ</name>
<sequence length="239" mass="27535">MLSRLFNCLNSLIILFYLNFKIEDLTEKNVLYSDLYYSVCEILGEQKEGLDKDVLIETITPLFDNYIEPLIDKASEITKKESSFLDDSIDIPELSEDAKKLMFTENFIRDCFYENIEDAMYAFDYDTTAPAAEESFKDEEFKNFISYMSEYFSPLPAKLRKNAMRNLLSALPPAMSENELILYIKNAVDSAPSFESKVMILDKVGYVFENNGFELSDEEDGCTCGHHEHDHDCTCGHDH</sequence>
<reference evidence="1" key="1">
    <citation type="submission" date="2019-08" db="EMBL/GenBank/DDBJ databases">
        <authorList>
            <person name="Kucharzyk K."/>
            <person name="Murdoch R.W."/>
            <person name="Higgins S."/>
            <person name="Loffler F."/>
        </authorList>
    </citation>
    <scope>NUCLEOTIDE SEQUENCE</scope>
</reference>
<gene>
    <name evidence="1" type="ORF">SDC9_158861</name>
</gene>
<dbReference type="EMBL" id="VSSQ01057783">
    <property type="protein sequence ID" value="MPN11558.1"/>
    <property type="molecule type" value="Genomic_DNA"/>
</dbReference>